<feature type="transmembrane region" description="Helical" evidence="3">
    <location>
        <begin position="220"/>
        <end position="241"/>
    </location>
</feature>
<feature type="compositionally biased region" description="Low complexity" evidence="2">
    <location>
        <begin position="67"/>
        <end position="83"/>
    </location>
</feature>
<dbReference type="AlphaFoldDB" id="A0A914I1G0"/>
<accession>A0A914I1G0</accession>
<keyword evidence="1" id="KW-0175">Coiled coil</keyword>
<evidence type="ECO:0000256" key="3">
    <source>
        <dbReference type="SAM" id="Phobius"/>
    </source>
</evidence>
<protein>
    <submittedName>
        <fullName evidence="5">Uncharacterized protein</fullName>
    </submittedName>
</protein>
<feature type="compositionally biased region" description="Polar residues" evidence="2">
    <location>
        <begin position="130"/>
        <end position="139"/>
    </location>
</feature>
<sequence>MDTNFENAQEEQQQLNNRILCLQRKCKQLEEINAQYCDEDDERLKQIDATEEEIRVLKRDNAFKTPSSASTSSSSSRSSSSGAGFTSLMHSVGVAADKNTFTLDSSSSSHRLDDEDANVVEGRDSRNFSDQDQQDSVGNARSGKLLSNGPEVGNFGGMSLVEELELAVQQQKMKEEIYKAQLEQHQQQNNMEEPELAVQHQQQNNNNNSHTPHGAPPRDFLLSLLILLFFFVLIVLVVPSVQRGQLVIRISVFFPSAIKLAENVLQSKVIGMEQQQHLQQQLVAALSERVEQLELELKETHTKFLLNQICF</sequence>
<organism evidence="4 5">
    <name type="scientific">Globodera rostochiensis</name>
    <name type="common">Golden nematode worm</name>
    <name type="synonym">Heterodera rostochiensis</name>
    <dbReference type="NCBI Taxonomy" id="31243"/>
    <lineage>
        <taxon>Eukaryota</taxon>
        <taxon>Metazoa</taxon>
        <taxon>Ecdysozoa</taxon>
        <taxon>Nematoda</taxon>
        <taxon>Chromadorea</taxon>
        <taxon>Rhabditida</taxon>
        <taxon>Tylenchina</taxon>
        <taxon>Tylenchomorpha</taxon>
        <taxon>Tylenchoidea</taxon>
        <taxon>Heteroderidae</taxon>
        <taxon>Heteroderinae</taxon>
        <taxon>Globodera</taxon>
    </lineage>
</organism>
<dbReference type="Proteomes" id="UP000887572">
    <property type="component" value="Unplaced"/>
</dbReference>
<feature type="region of interest" description="Disordered" evidence="2">
    <location>
        <begin position="103"/>
        <end position="149"/>
    </location>
</feature>
<reference evidence="5" key="1">
    <citation type="submission" date="2022-11" db="UniProtKB">
        <authorList>
            <consortium name="WormBaseParasite"/>
        </authorList>
    </citation>
    <scope>IDENTIFICATION</scope>
</reference>
<evidence type="ECO:0000313" key="4">
    <source>
        <dbReference type="Proteomes" id="UP000887572"/>
    </source>
</evidence>
<keyword evidence="3" id="KW-0812">Transmembrane</keyword>
<keyword evidence="4" id="KW-1185">Reference proteome</keyword>
<feature type="coiled-coil region" evidence="1">
    <location>
        <begin position="5"/>
        <end position="39"/>
    </location>
</feature>
<keyword evidence="3" id="KW-0472">Membrane</keyword>
<proteinExistence type="predicted"/>
<name>A0A914I1G0_GLORO</name>
<evidence type="ECO:0000256" key="2">
    <source>
        <dbReference type="SAM" id="MobiDB-lite"/>
    </source>
</evidence>
<keyword evidence="3" id="KW-1133">Transmembrane helix</keyword>
<feature type="region of interest" description="Disordered" evidence="2">
    <location>
        <begin position="58"/>
        <end position="83"/>
    </location>
</feature>
<feature type="region of interest" description="Disordered" evidence="2">
    <location>
        <begin position="183"/>
        <end position="214"/>
    </location>
</feature>
<evidence type="ECO:0000313" key="5">
    <source>
        <dbReference type="WBParaSite" id="Gr19_v10_g5998.t1"/>
    </source>
</evidence>
<evidence type="ECO:0000256" key="1">
    <source>
        <dbReference type="SAM" id="Coils"/>
    </source>
</evidence>
<dbReference type="WBParaSite" id="Gr19_v10_g5998.t1">
    <property type="protein sequence ID" value="Gr19_v10_g5998.t1"/>
    <property type="gene ID" value="Gr19_v10_g5998"/>
</dbReference>